<proteinExistence type="predicted"/>
<dbReference type="EMBL" id="MK500337">
    <property type="protein sequence ID" value="QBK86840.1"/>
    <property type="molecule type" value="Genomic_DNA"/>
</dbReference>
<protein>
    <submittedName>
        <fullName evidence="2">Lipid membrane protein</fullName>
    </submittedName>
</protein>
<sequence length="284" mass="29716">MSKSSSKSVQEAESTITQRYQGTCNIRCDNAITDSEIVLIGADVAGDVRISQSCTLDGQCLFNNTMDAVSDVVFAAENSSNAHNAGVVPLMVNIDVSETESRQSITQRVSQAVSNTCDLTSTNAMNNVRIFAANSNIGGSVSFAQDANTEGQCVFESTMAAATMASATALNTSESGKDKKGGKLSLITSVIGVIILLGVFGVLSKRFAGGKCPDGSAKEKCAEGETHADGRACGPGKYYPCKAVKKPKAAAKGTVAKKPKAMAMSMEQSMRARSKERLLQKLTA</sequence>
<accession>A0A481YUY1</accession>
<evidence type="ECO:0000313" key="2">
    <source>
        <dbReference type="EMBL" id="QBK86840.1"/>
    </source>
</evidence>
<name>A0A481YUY1_9VIRU</name>
<keyword evidence="1" id="KW-1133">Transmembrane helix</keyword>
<reference evidence="2" key="1">
    <citation type="journal article" date="2019" name="MBio">
        <title>Virus Genomes from Deep Sea Sediments Expand the Ocean Megavirome and Support Independent Origins of Viral Gigantism.</title>
        <authorList>
            <person name="Backstrom D."/>
            <person name="Yutin N."/>
            <person name="Jorgensen S.L."/>
            <person name="Dharamshi J."/>
            <person name="Homa F."/>
            <person name="Zaremba-Niedwiedzka K."/>
            <person name="Spang A."/>
            <person name="Wolf Y.I."/>
            <person name="Koonin E.V."/>
            <person name="Ettema T.J."/>
        </authorList>
    </citation>
    <scope>NUCLEOTIDE SEQUENCE</scope>
</reference>
<evidence type="ECO:0000256" key="1">
    <source>
        <dbReference type="SAM" id="Phobius"/>
    </source>
</evidence>
<gene>
    <name evidence="2" type="ORF">LCMAC103_01780</name>
</gene>
<keyword evidence="1" id="KW-0472">Membrane</keyword>
<organism evidence="2">
    <name type="scientific">Marseillevirus LCMAC103</name>
    <dbReference type="NCBI Taxonomy" id="2506604"/>
    <lineage>
        <taxon>Viruses</taxon>
        <taxon>Varidnaviria</taxon>
        <taxon>Bamfordvirae</taxon>
        <taxon>Nucleocytoviricota</taxon>
        <taxon>Megaviricetes</taxon>
        <taxon>Pimascovirales</taxon>
        <taxon>Pimascovirales incertae sedis</taxon>
        <taxon>Marseilleviridae</taxon>
    </lineage>
</organism>
<keyword evidence="1" id="KW-0812">Transmembrane</keyword>
<feature type="transmembrane region" description="Helical" evidence="1">
    <location>
        <begin position="184"/>
        <end position="203"/>
    </location>
</feature>